<sequence length="329" mass="38273">MLFLSTMVMGTLISISSFSWFAMWMGLEINMLSFIPLMNEKSNPLSSEASFKYFIIQAISSMVILFTFLVSLISKELASPMNMTLEIMFNSALFTKLGMAPFHFWFPEITEGISWMNTLILLTWQKLAPMILIMYNSYSNLFLNLVILSSFIVSGLKNLNQTSMKKFLAFSSINHMGWMMGIILLDQSLWMFYFIFYVFTTISLILMFKLFWMPSIQNTFKIMNSNKSVKLFFFLNFLSLGGLPPFLGFFPKWLILETLWTENQMILALSMVLITLLMLFVYLRLLFQSMMFKVSENKLMTPFSNIFVINFLNFCNLMGMIIFSLILNS</sequence>
<feature type="transmembrane region" description="Helical" evidence="18">
    <location>
        <begin position="167"/>
        <end position="185"/>
    </location>
</feature>
<evidence type="ECO:0000256" key="4">
    <source>
        <dbReference type="ARBA" id="ARBA00012944"/>
    </source>
</evidence>
<dbReference type="PANTHER" id="PTHR46552:SF1">
    <property type="entry name" value="NADH-UBIQUINONE OXIDOREDUCTASE CHAIN 2"/>
    <property type="match status" value="1"/>
</dbReference>
<evidence type="ECO:0000256" key="18">
    <source>
        <dbReference type="RuleBase" id="RU003403"/>
    </source>
</evidence>
<gene>
    <name evidence="20" type="primary">ND2</name>
</gene>
<feature type="transmembrane region" description="Helical" evidence="18">
    <location>
        <begin position="85"/>
        <end position="106"/>
    </location>
</feature>
<dbReference type="PRINTS" id="PR01436">
    <property type="entry name" value="NADHDHGNASE2"/>
</dbReference>
<keyword evidence="12 18" id="KW-1133">Transmembrane helix</keyword>
<keyword evidence="8 18" id="KW-0812">Transmembrane</keyword>
<evidence type="ECO:0000256" key="11">
    <source>
        <dbReference type="ARBA" id="ARBA00022982"/>
    </source>
</evidence>
<evidence type="ECO:0000256" key="5">
    <source>
        <dbReference type="ARBA" id="ARBA00021008"/>
    </source>
</evidence>
<keyword evidence="11 18" id="KW-0249">Electron transport</keyword>
<feature type="transmembrane region" description="Helical" evidence="18">
    <location>
        <begin position="307"/>
        <end position="327"/>
    </location>
</feature>
<comment type="catalytic activity">
    <reaction evidence="17 18">
        <text>a ubiquinone + NADH + 5 H(+)(in) = a ubiquinol + NAD(+) + 4 H(+)(out)</text>
        <dbReference type="Rhea" id="RHEA:29091"/>
        <dbReference type="Rhea" id="RHEA-COMP:9565"/>
        <dbReference type="Rhea" id="RHEA-COMP:9566"/>
        <dbReference type="ChEBI" id="CHEBI:15378"/>
        <dbReference type="ChEBI" id="CHEBI:16389"/>
        <dbReference type="ChEBI" id="CHEBI:17976"/>
        <dbReference type="ChEBI" id="CHEBI:57540"/>
        <dbReference type="ChEBI" id="CHEBI:57945"/>
        <dbReference type="EC" id="7.1.1.2"/>
    </reaction>
</comment>
<dbReference type="AlphaFoldDB" id="A0A5J6NQ62"/>
<keyword evidence="7 18" id="KW-0679">Respiratory chain</keyword>
<feature type="domain" description="NADH:quinone oxidoreductase/Mrp antiporter transmembrane" evidence="19">
    <location>
        <begin position="19"/>
        <end position="275"/>
    </location>
</feature>
<keyword evidence="9 18" id="KW-0999">Mitochondrion inner membrane</keyword>
<evidence type="ECO:0000313" key="20">
    <source>
        <dbReference type="EMBL" id="QEY08355.1"/>
    </source>
</evidence>
<keyword evidence="10 18" id="KW-1278">Translocase</keyword>
<feature type="transmembrane region" description="Helical" evidence="18">
    <location>
        <begin position="141"/>
        <end position="160"/>
    </location>
</feature>
<dbReference type="InterPro" id="IPR003917">
    <property type="entry name" value="NADH_UbQ_OxRdtase_chain2"/>
</dbReference>
<feature type="transmembrane region" description="Helical" evidence="18">
    <location>
        <begin position="53"/>
        <end position="73"/>
    </location>
</feature>
<keyword evidence="16 18" id="KW-0472">Membrane</keyword>
<evidence type="ECO:0000256" key="10">
    <source>
        <dbReference type="ARBA" id="ARBA00022967"/>
    </source>
</evidence>
<dbReference type="Pfam" id="PF00361">
    <property type="entry name" value="Proton_antipo_M"/>
    <property type="match status" value="1"/>
</dbReference>
<feature type="transmembrane region" description="Helical" evidence="18">
    <location>
        <begin position="233"/>
        <end position="254"/>
    </location>
</feature>
<dbReference type="EC" id="7.1.1.2" evidence="4 18"/>
<name>A0A5J6NQ62_9CUCU</name>
<reference evidence="20" key="1">
    <citation type="journal article" date="2019" name="Insects">
        <title>Isolation of a Pericentromeric Satellite DNA Family in Chnootriba argus (Henosepilachna argus) with an Unusual Short Repeat Unit (TTAAAA) for Beetles.</title>
        <authorList>
            <person name="Mora P."/>
            <person name="Vela J."/>
            <person name="Ruiz-Mena A."/>
            <person name="Palomeque T."/>
            <person name="Lorite P."/>
        </authorList>
    </citation>
    <scope>NUCLEOTIDE SEQUENCE</scope>
</reference>
<evidence type="ECO:0000256" key="8">
    <source>
        <dbReference type="ARBA" id="ARBA00022692"/>
    </source>
</evidence>
<keyword evidence="15 18" id="KW-0496">Mitochondrion</keyword>
<feature type="transmembrane region" description="Helical" evidence="18">
    <location>
        <begin position="191"/>
        <end position="212"/>
    </location>
</feature>
<evidence type="ECO:0000256" key="12">
    <source>
        <dbReference type="ARBA" id="ARBA00022989"/>
    </source>
</evidence>
<keyword evidence="14 18" id="KW-0830">Ubiquinone</keyword>
<comment type="function">
    <text evidence="18">Core subunit of the mitochondrial membrane respiratory chain NADH dehydrogenase (Complex I) which catalyzes electron transfer from NADH through the respiratory chain, using ubiquinone as an electron acceptor. Essential for the catalytic activity and assembly of complex I.</text>
</comment>
<dbReference type="PANTHER" id="PTHR46552">
    <property type="entry name" value="NADH-UBIQUINONE OXIDOREDUCTASE CHAIN 2"/>
    <property type="match status" value="1"/>
</dbReference>
<evidence type="ECO:0000256" key="1">
    <source>
        <dbReference type="ARBA" id="ARBA00003257"/>
    </source>
</evidence>
<dbReference type="GO" id="GO:0005743">
    <property type="term" value="C:mitochondrial inner membrane"/>
    <property type="evidence" value="ECO:0007669"/>
    <property type="project" value="UniProtKB-SubCell"/>
</dbReference>
<dbReference type="InterPro" id="IPR050175">
    <property type="entry name" value="Complex_I_Subunit_2"/>
</dbReference>
<evidence type="ECO:0000256" key="3">
    <source>
        <dbReference type="ARBA" id="ARBA00007012"/>
    </source>
</evidence>
<keyword evidence="6" id="KW-0813">Transport</keyword>
<keyword evidence="13 18" id="KW-0520">NAD</keyword>
<evidence type="ECO:0000256" key="6">
    <source>
        <dbReference type="ARBA" id="ARBA00022448"/>
    </source>
</evidence>
<evidence type="ECO:0000256" key="16">
    <source>
        <dbReference type="ARBA" id="ARBA00023136"/>
    </source>
</evidence>
<protein>
    <recommendedName>
        <fullName evidence="5 18">NADH-ubiquinone oxidoreductase chain 2</fullName>
        <ecNumber evidence="4 18">7.1.1.2</ecNumber>
    </recommendedName>
</protein>
<dbReference type="GO" id="GO:0008137">
    <property type="term" value="F:NADH dehydrogenase (ubiquinone) activity"/>
    <property type="evidence" value="ECO:0007669"/>
    <property type="project" value="UniProtKB-EC"/>
</dbReference>
<dbReference type="EMBL" id="MN190161">
    <property type="protein sequence ID" value="QEY08355.1"/>
    <property type="molecule type" value="Genomic_DNA"/>
</dbReference>
<accession>A0A5J6NQ62</accession>
<evidence type="ECO:0000256" key="13">
    <source>
        <dbReference type="ARBA" id="ARBA00023027"/>
    </source>
</evidence>
<evidence type="ECO:0000256" key="2">
    <source>
        <dbReference type="ARBA" id="ARBA00004448"/>
    </source>
</evidence>
<evidence type="ECO:0000256" key="17">
    <source>
        <dbReference type="ARBA" id="ARBA00049551"/>
    </source>
</evidence>
<dbReference type="GO" id="GO:0006120">
    <property type="term" value="P:mitochondrial electron transport, NADH to ubiquinone"/>
    <property type="evidence" value="ECO:0007669"/>
    <property type="project" value="InterPro"/>
</dbReference>
<dbReference type="InterPro" id="IPR001750">
    <property type="entry name" value="ND/Mrp_TM"/>
</dbReference>
<evidence type="ECO:0000256" key="14">
    <source>
        <dbReference type="ARBA" id="ARBA00023075"/>
    </source>
</evidence>
<comment type="similarity">
    <text evidence="3 18">Belongs to the complex I subunit 2 family.</text>
</comment>
<organism evidence="20">
    <name type="scientific">Epilachna paenulata</name>
    <dbReference type="NCBI Taxonomy" id="2597629"/>
    <lineage>
        <taxon>Eukaryota</taxon>
        <taxon>Metazoa</taxon>
        <taxon>Ecdysozoa</taxon>
        <taxon>Arthropoda</taxon>
        <taxon>Hexapoda</taxon>
        <taxon>Insecta</taxon>
        <taxon>Pterygota</taxon>
        <taxon>Neoptera</taxon>
        <taxon>Endopterygota</taxon>
        <taxon>Coleoptera</taxon>
        <taxon>Polyphaga</taxon>
        <taxon>Cucujiformia</taxon>
        <taxon>Coccinelloidea</taxon>
        <taxon>Coccinellidae</taxon>
        <taxon>Epilachninae</taxon>
        <taxon>Epilachnini</taxon>
        <taxon>Epilachna</taxon>
    </lineage>
</organism>
<feature type="transmembrane region" description="Helical" evidence="18">
    <location>
        <begin position="266"/>
        <end position="287"/>
    </location>
</feature>
<evidence type="ECO:0000256" key="15">
    <source>
        <dbReference type="ARBA" id="ARBA00023128"/>
    </source>
</evidence>
<comment type="function">
    <text evidence="1">Core subunit of the mitochondrial membrane respiratory chain NADH dehydrogenase (Complex I) that is believed to belong to the minimal assembly required for catalysis. Complex I functions in the transfer of electrons from NADH to the respiratory chain. The immediate electron acceptor for the enzyme is believed to be ubiquinone.</text>
</comment>
<evidence type="ECO:0000259" key="19">
    <source>
        <dbReference type="Pfam" id="PF00361"/>
    </source>
</evidence>
<evidence type="ECO:0000256" key="7">
    <source>
        <dbReference type="ARBA" id="ARBA00022660"/>
    </source>
</evidence>
<evidence type="ECO:0000256" key="9">
    <source>
        <dbReference type="ARBA" id="ARBA00022792"/>
    </source>
</evidence>
<geneLocation type="mitochondrion" evidence="20"/>
<proteinExistence type="inferred from homology"/>
<feature type="transmembrane region" description="Helical" evidence="18">
    <location>
        <begin position="12"/>
        <end position="32"/>
    </location>
</feature>
<comment type="subcellular location">
    <subcellularLocation>
        <location evidence="2 18">Mitochondrion inner membrane</location>
        <topology evidence="2 18">Multi-pass membrane protein</topology>
    </subcellularLocation>
</comment>